<evidence type="ECO:0008006" key="3">
    <source>
        <dbReference type="Google" id="ProtNLM"/>
    </source>
</evidence>
<dbReference type="SUPFAM" id="SSF46785">
    <property type="entry name" value="Winged helix' DNA-binding domain"/>
    <property type="match status" value="1"/>
</dbReference>
<sequence>MITNEVKEVRGFILAILKLQYPSPASDRLISLTLNDSHLDSSIPQIRGQLHYLVDKGYVRTEEGNELGIQRTMATLTAKGVDLLDGSIPDDPGIMVTR</sequence>
<dbReference type="EMBL" id="JASKHM010000021">
    <property type="protein sequence ID" value="MEQ4486418.1"/>
    <property type="molecule type" value="Genomic_DNA"/>
</dbReference>
<proteinExistence type="predicted"/>
<dbReference type="InterPro" id="IPR036390">
    <property type="entry name" value="WH_DNA-bd_sf"/>
</dbReference>
<protein>
    <recommendedName>
        <fullName evidence="3">ArsR family transcriptional regulator</fullName>
    </recommendedName>
</protein>
<organism evidence="1 2">
    <name type="scientific">Cohnella silvisoli</name>
    <dbReference type="NCBI Taxonomy" id="2873699"/>
    <lineage>
        <taxon>Bacteria</taxon>
        <taxon>Bacillati</taxon>
        <taxon>Bacillota</taxon>
        <taxon>Bacilli</taxon>
        <taxon>Bacillales</taxon>
        <taxon>Paenibacillaceae</taxon>
        <taxon>Cohnella</taxon>
    </lineage>
</organism>
<comment type="caution">
    <text evidence="1">The sequence shown here is derived from an EMBL/GenBank/DDBJ whole genome shotgun (WGS) entry which is preliminary data.</text>
</comment>
<dbReference type="RefSeq" id="WP_232189507.1">
    <property type="nucleotide sequence ID" value="NZ_JAIOAP010000020.1"/>
</dbReference>
<gene>
    <name evidence="1" type="ORF">QJS35_29005</name>
</gene>
<name>A0ABV1L255_9BACL</name>
<evidence type="ECO:0000313" key="2">
    <source>
        <dbReference type="Proteomes" id="UP001493487"/>
    </source>
</evidence>
<reference evidence="1 2" key="1">
    <citation type="journal article" date="2023" name="Genome Announc.">
        <title>Pan-Genome Analyses of the Genus Cohnella and Proposal of the Novel Species Cohnella silvisoli sp. nov., Isolated from Forest Soil.</title>
        <authorList>
            <person name="Wang C."/>
            <person name="Mao L."/>
            <person name="Bao G."/>
            <person name="Zhu H."/>
        </authorList>
    </citation>
    <scope>NUCLEOTIDE SEQUENCE [LARGE SCALE GENOMIC DNA]</scope>
    <source>
        <strain evidence="1 2">NL03-T5-1</strain>
    </source>
</reference>
<evidence type="ECO:0000313" key="1">
    <source>
        <dbReference type="EMBL" id="MEQ4486418.1"/>
    </source>
</evidence>
<keyword evidence="2" id="KW-1185">Reference proteome</keyword>
<dbReference type="Proteomes" id="UP001493487">
    <property type="component" value="Unassembled WGS sequence"/>
</dbReference>
<accession>A0ABV1L255</accession>